<name>A0A369UI96_9GAMM</name>
<feature type="domain" description="Protein kinase" evidence="7">
    <location>
        <begin position="93"/>
        <end position="383"/>
    </location>
</feature>
<keyword evidence="2 5" id="KW-0547">Nucleotide-binding</keyword>
<evidence type="ECO:0000256" key="5">
    <source>
        <dbReference type="PROSITE-ProRule" id="PRU10141"/>
    </source>
</evidence>
<dbReference type="EMBL" id="QQAH01000018">
    <property type="protein sequence ID" value="RDD80291.1"/>
    <property type="molecule type" value="Genomic_DNA"/>
</dbReference>
<dbReference type="InterPro" id="IPR011009">
    <property type="entry name" value="Kinase-like_dom_sf"/>
</dbReference>
<dbReference type="Pfam" id="PF00069">
    <property type="entry name" value="Pkinase"/>
    <property type="match status" value="1"/>
</dbReference>
<dbReference type="OrthoDB" id="9783151at2"/>
<reference evidence="8 9" key="1">
    <citation type="submission" date="2018-07" db="EMBL/GenBank/DDBJ databases">
        <title>Dyella tabacisoli L4-6T, whole genome shotgun sequence.</title>
        <authorList>
            <person name="Zhou X.-K."/>
            <person name="Li W.-J."/>
            <person name="Duan Y.-Q."/>
        </authorList>
    </citation>
    <scope>NUCLEOTIDE SEQUENCE [LARGE SCALE GENOMIC DNA]</scope>
    <source>
        <strain evidence="8 9">L4-6</strain>
    </source>
</reference>
<dbReference type="Gene3D" id="1.10.510.10">
    <property type="entry name" value="Transferase(Phosphotransferase) domain 1"/>
    <property type="match status" value="1"/>
</dbReference>
<feature type="binding site" evidence="5">
    <location>
        <position position="126"/>
    </location>
    <ligand>
        <name>ATP</name>
        <dbReference type="ChEBI" id="CHEBI:30616"/>
    </ligand>
</feature>
<dbReference type="Gene3D" id="1.25.40.10">
    <property type="entry name" value="Tetratricopeptide repeat domain"/>
    <property type="match status" value="1"/>
</dbReference>
<keyword evidence="4 5" id="KW-0067">ATP-binding</keyword>
<dbReference type="SUPFAM" id="SSF48452">
    <property type="entry name" value="TPR-like"/>
    <property type="match status" value="1"/>
</dbReference>
<dbReference type="PROSITE" id="PS00107">
    <property type="entry name" value="PROTEIN_KINASE_ATP"/>
    <property type="match status" value="1"/>
</dbReference>
<proteinExistence type="predicted"/>
<protein>
    <submittedName>
        <fullName evidence="8">Serine/threonine protein kinase</fullName>
    </submittedName>
</protein>
<dbReference type="PANTHER" id="PTHR43289">
    <property type="entry name" value="MITOGEN-ACTIVATED PROTEIN KINASE KINASE KINASE 20-RELATED"/>
    <property type="match status" value="1"/>
</dbReference>
<dbReference type="CDD" id="cd14014">
    <property type="entry name" value="STKc_PknB_like"/>
    <property type="match status" value="1"/>
</dbReference>
<comment type="caution">
    <text evidence="8">The sequence shown here is derived from an EMBL/GenBank/DDBJ whole genome shotgun (WGS) entry which is preliminary data.</text>
</comment>
<dbReference type="AlphaFoldDB" id="A0A369UI96"/>
<dbReference type="SMART" id="SM00220">
    <property type="entry name" value="S_TKc"/>
    <property type="match status" value="1"/>
</dbReference>
<evidence type="ECO:0000256" key="3">
    <source>
        <dbReference type="ARBA" id="ARBA00022777"/>
    </source>
</evidence>
<dbReference type="PROSITE" id="PS50011">
    <property type="entry name" value="PROTEIN_KINASE_DOM"/>
    <property type="match status" value="1"/>
</dbReference>
<dbReference type="InterPro" id="IPR000719">
    <property type="entry name" value="Prot_kinase_dom"/>
</dbReference>
<dbReference type="InterPro" id="IPR011990">
    <property type="entry name" value="TPR-like_helical_dom_sf"/>
</dbReference>
<dbReference type="GO" id="GO:0005524">
    <property type="term" value="F:ATP binding"/>
    <property type="evidence" value="ECO:0007669"/>
    <property type="project" value="UniProtKB-UniRule"/>
</dbReference>
<feature type="coiled-coil region" evidence="6">
    <location>
        <begin position="431"/>
        <end position="458"/>
    </location>
</feature>
<organism evidence="8 9">
    <name type="scientific">Dyella tabacisoli</name>
    <dbReference type="NCBI Taxonomy" id="2282381"/>
    <lineage>
        <taxon>Bacteria</taxon>
        <taxon>Pseudomonadati</taxon>
        <taxon>Pseudomonadota</taxon>
        <taxon>Gammaproteobacteria</taxon>
        <taxon>Lysobacterales</taxon>
        <taxon>Rhodanobacteraceae</taxon>
        <taxon>Dyella</taxon>
    </lineage>
</organism>
<dbReference type="GO" id="GO:0004674">
    <property type="term" value="F:protein serine/threonine kinase activity"/>
    <property type="evidence" value="ECO:0007669"/>
    <property type="project" value="UniProtKB-KW"/>
</dbReference>
<dbReference type="Gene3D" id="3.30.200.20">
    <property type="entry name" value="Phosphorylase Kinase, domain 1"/>
    <property type="match status" value="1"/>
</dbReference>
<dbReference type="RefSeq" id="WP_114846861.1">
    <property type="nucleotide sequence ID" value="NZ_JBHSPE010000012.1"/>
</dbReference>
<dbReference type="InterPro" id="IPR008271">
    <property type="entry name" value="Ser/Thr_kinase_AS"/>
</dbReference>
<dbReference type="PANTHER" id="PTHR43289:SF34">
    <property type="entry name" value="SERINE_THREONINE-PROTEIN KINASE YBDM-RELATED"/>
    <property type="match status" value="1"/>
</dbReference>
<evidence type="ECO:0000313" key="9">
    <source>
        <dbReference type="Proteomes" id="UP000253782"/>
    </source>
</evidence>
<evidence type="ECO:0000313" key="8">
    <source>
        <dbReference type="EMBL" id="RDD80291.1"/>
    </source>
</evidence>
<keyword evidence="6" id="KW-0175">Coiled coil</keyword>
<evidence type="ECO:0000259" key="7">
    <source>
        <dbReference type="PROSITE" id="PS50011"/>
    </source>
</evidence>
<dbReference type="SUPFAM" id="SSF56112">
    <property type="entry name" value="Protein kinase-like (PK-like)"/>
    <property type="match status" value="1"/>
</dbReference>
<evidence type="ECO:0000256" key="6">
    <source>
        <dbReference type="SAM" id="Coils"/>
    </source>
</evidence>
<evidence type="ECO:0000256" key="1">
    <source>
        <dbReference type="ARBA" id="ARBA00022679"/>
    </source>
</evidence>
<keyword evidence="8" id="KW-0723">Serine/threonine-protein kinase</keyword>
<dbReference type="PROSITE" id="PS00108">
    <property type="entry name" value="PROTEIN_KINASE_ST"/>
    <property type="match status" value="1"/>
</dbReference>
<keyword evidence="9" id="KW-1185">Reference proteome</keyword>
<accession>A0A369UI96</accession>
<keyword evidence="3 8" id="KW-0418">Kinase</keyword>
<evidence type="ECO:0000256" key="2">
    <source>
        <dbReference type="ARBA" id="ARBA00022741"/>
    </source>
</evidence>
<dbReference type="Proteomes" id="UP000253782">
    <property type="component" value="Unassembled WGS sequence"/>
</dbReference>
<evidence type="ECO:0000256" key="4">
    <source>
        <dbReference type="ARBA" id="ARBA00022840"/>
    </source>
</evidence>
<gene>
    <name evidence="8" type="ORF">DVJ77_17725</name>
</gene>
<keyword evidence="1" id="KW-0808">Transferase</keyword>
<sequence>MSPAPEALRWQRLSQLFHQWFELDPAEREAWLSTECADDPALRDELERMVAADRDDSMLDRGLGGLIDLDAVSTLAERDADAERAIGEVLGAWQLMAVLGRGGMGTVYAARRIDGERDSGQRAAIKRLQHRWDGSLHALRFQQERRILAALTHPNIPRLLDSGHDDDGRPWFALEYIEGQSLLDWSDQQQLGLRERIELFRQVLAAVAHAHQHFVVHRDLKPANILVDRNGHAKVLDFGVAKLIAESSSATRTGVLAGFTPEYAAPEQVSGTAISAATDVYALGVILYQLLTGRLPYEFDQLDLRATSEAITSRQATRLEKALTSGTPAEIAQRLTQRHTDPSAFRRFVRGDLSRIVQTALAKEPQRRYPSVESFSRDLQRLLEGRPVSVSGDTAGYRFGKFVRRNRWGVSMAGLALVAMIAGSIGVLLQNRATHAEAARAEREAMHAKQEVARLEAVNNFLSDVFAGGAAELSGTPNVTLRQALDSAVKHLDATTKNQPGIAVRALLAAATSYISLGEDIHANELIERAQVLQETRLPDSKEDRALVLSMRAYVGHGLSTQQVLGMAREAVALQREVGSDSGLVDALSTLSVAEYGVNNLAAALAANDEALQLLQRKPLPADDPGVVDHLSSRATLLGLNGRHAEAAAIHLDVIQRRTHALGADNVMVWREYLYYAISLQKAGKPTQALAALEQVLPSLQHELGEQNEDTAQARFVHGRVLQDLHRDGDALPDLAAAHDFGRSHDFAQRQPNVGRAYAHSLAMLDRCTDAQAVLAEMSTRKLAVLGDGGKHPFDGSPCPR</sequence>
<dbReference type="InterPro" id="IPR017441">
    <property type="entry name" value="Protein_kinase_ATP_BS"/>
</dbReference>